<dbReference type="EMBL" id="ACDY02000019">
    <property type="protein sequence ID" value="EEZ70797.1"/>
    <property type="molecule type" value="Genomic_DNA"/>
</dbReference>
<reference evidence="1 2" key="1">
    <citation type="submission" date="2009-10" db="EMBL/GenBank/DDBJ databases">
        <authorList>
            <person name="Weinstock G."/>
            <person name="Sodergren E."/>
            <person name="Clifton S."/>
            <person name="Fulton L."/>
            <person name="Fulton B."/>
            <person name="Courtney L."/>
            <person name="Fronick C."/>
            <person name="Harrison M."/>
            <person name="Strong C."/>
            <person name="Farmer C."/>
            <person name="Delahaunty K."/>
            <person name="Markovic C."/>
            <person name="Hall O."/>
            <person name="Minx P."/>
            <person name="Tomlinson C."/>
            <person name="Mitreva M."/>
            <person name="Nelson J."/>
            <person name="Hou S."/>
            <person name="Wollam A."/>
            <person name="Pepin K.H."/>
            <person name="Johnson M."/>
            <person name="Bhonagiri V."/>
            <person name="Nash W.E."/>
            <person name="Warren W."/>
            <person name="Chinwalla A."/>
            <person name="Mardis E.R."/>
            <person name="Wilson R.K."/>
        </authorList>
    </citation>
    <scope>NUCLEOTIDE SEQUENCE [LARGE SCALE GENOMIC DNA]</scope>
    <source>
        <strain evidence="1 2">ATCC 14685</strain>
    </source>
</reference>
<evidence type="ECO:0000313" key="1">
    <source>
        <dbReference type="EMBL" id="EEZ70797.1"/>
    </source>
</evidence>
<organism evidence="1 2">
    <name type="scientific">Neisseria cinerea ATCC 14685</name>
    <dbReference type="NCBI Taxonomy" id="546262"/>
    <lineage>
        <taxon>Bacteria</taxon>
        <taxon>Pseudomonadati</taxon>
        <taxon>Pseudomonadota</taxon>
        <taxon>Betaproteobacteria</taxon>
        <taxon>Neisseriales</taxon>
        <taxon>Neisseriaceae</taxon>
        <taxon>Neisseria</taxon>
    </lineage>
</organism>
<gene>
    <name evidence="1" type="ORF">NEICINOT_05093</name>
</gene>
<proteinExistence type="predicted"/>
<sequence length="43" mass="5247">MLKTLLSRLKTRLRLRRLSPLIRDCICLYSVYQNSFHRLSLLR</sequence>
<dbReference type="Proteomes" id="UP000003294">
    <property type="component" value="Unassembled WGS sequence"/>
</dbReference>
<accession>D0W5X2</accession>
<dbReference type="STRING" id="546262.NEICINOT_05093"/>
<comment type="caution">
    <text evidence="1">The sequence shown here is derived from an EMBL/GenBank/DDBJ whole genome shotgun (WGS) entry which is preliminary data.</text>
</comment>
<evidence type="ECO:0000313" key="2">
    <source>
        <dbReference type="Proteomes" id="UP000003294"/>
    </source>
</evidence>
<protein>
    <submittedName>
        <fullName evidence="1">Uncharacterized protein</fullName>
    </submittedName>
</protein>
<dbReference type="AlphaFoldDB" id="D0W5X2"/>
<name>D0W5X2_NEICI</name>